<proteinExistence type="predicted"/>
<feature type="compositionally biased region" description="Basic and acidic residues" evidence="3">
    <location>
        <begin position="307"/>
        <end position="335"/>
    </location>
</feature>
<feature type="domain" description="Peptidase C19 ubiquitin carboxyl-terminal hydrolase" evidence="4">
    <location>
        <begin position="98"/>
        <end position="249"/>
    </location>
</feature>
<feature type="region of interest" description="Disordered" evidence="3">
    <location>
        <begin position="300"/>
        <end position="335"/>
    </location>
</feature>
<feature type="domain" description="Peptidase C19 ubiquitin carboxyl-terminal hydrolase" evidence="4">
    <location>
        <begin position="335"/>
        <end position="584"/>
    </location>
</feature>
<evidence type="ECO:0000313" key="5">
    <source>
        <dbReference type="EMBL" id="KAH0937956.1"/>
    </source>
</evidence>
<evidence type="ECO:0000256" key="2">
    <source>
        <dbReference type="ARBA" id="ARBA00022801"/>
    </source>
</evidence>
<organism evidence="5 6">
    <name type="scientific">Brassica napus</name>
    <name type="common">Rape</name>
    <dbReference type="NCBI Taxonomy" id="3708"/>
    <lineage>
        <taxon>Eukaryota</taxon>
        <taxon>Viridiplantae</taxon>
        <taxon>Streptophyta</taxon>
        <taxon>Embryophyta</taxon>
        <taxon>Tracheophyta</taxon>
        <taxon>Spermatophyta</taxon>
        <taxon>Magnoliopsida</taxon>
        <taxon>eudicotyledons</taxon>
        <taxon>Gunneridae</taxon>
        <taxon>Pentapetalae</taxon>
        <taxon>rosids</taxon>
        <taxon>malvids</taxon>
        <taxon>Brassicales</taxon>
        <taxon>Brassicaceae</taxon>
        <taxon>Brassiceae</taxon>
        <taxon>Brassica</taxon>
    </lineage>
</organism>
<reference evidence="5 6" key="1">
    <citation type="submission" date="2021-05" db="EMBL/GenBank/DDBJ databases">
        <title>Genome Assembly of Synthetic Allotetraploid Brassica napus Reveals Homoeologous Exchanges between Subgenomes.</title>
        <authorList>
            <person name="Davis J.T."/>
        </authorList>
    </citation>
    <scope>NUCLEOTIDE SEQUENCE [LARGE SCALE GENOMIC DNA]</scope>
    <source>
        <strain evidence="6">cv. Da-Ae</strain>
        <tissue evidence="5">Seedling</tissue>
    </source>
</reference>
<evidence type="ECO:0000259" key="4">
    <source>
        <dbReference type="Pfam" id="PF00443"/>
    </source>
</evidence>
<dbReference type="EMBL" id="JAGKQM010000002">
    <property type="protein sequence ID" value="KAH0937956.1"/>
    <property type="molecule type" value="Genomic_DNA"/>
</dbReference>
<evidence type="ECO:0000256" key="1">
    <source>
        <dbReference type="ARBA" id="ARBA00022786"/>
    </source>
</evidence>
<dbReference type="PANTHER" id="PTHR22975:SF9">
    <property type="entry name" value="ECHINUS SPLICE FORM 3"/>
    <property type="match status" value="1"/>
</dbReference>
<comment type="caution">
    <text evidence="5">The sequence shown here is derived from an EMBL/GenBank/DDBJ whole genome shotgun (WGS) entry which is preliminary data.</text>
</comment>
<protein>
    <recommendedName>
        <fullName evidence="4">Peptidase C19 ubiquitin carboxyl-terminal hydrolase domain-containing protein</fullName>
    </recommendedName>
</protein>
<dbReference type="Pfam" id="PF00443">
    <property type="entry name" value="UCH"/>
    <property type="match status" value="2"/>
</dbReference>
<gene>
    <name evidence="5" type="ORF">HID58_005417</name>
</gene>
<dbReference type="Proteomes" id="UP000824890">
    <property type="component" value="Unassembled WGS sequence"/>
</dbReference>
<dbReference type="InterPro" id="IPR052398">
    <property type="entry name" value="Ubiquitin_hydrolase_53/54"/>
</dbReference>
<evidence type="ECO:0000256" key="3">
    <source>
        <dbReference type="SAM" id="MobiDB-lite"/>
    </source>
</evidence>
<sequence>MRAPPMKAEEPNAACVSALHMILESLMRTTMFSCDLPITLYPETHERFIQDYLDQFYHLFLDKLSLMEENGGVSEILINVLEIMPGWNRHLGFEDRVKMKCTRCKMNTLYPPPQPSFDYGFGYHHSPQSAFEDFTFERILKVIKINSMVPCKTEGCEKLSYVDHVIPTLPSVFTIALEWENNETGEEILATTSVLATEIDISEIYKYEGGSPETKYNLVSMVCSHGDQYACVAYFNNRWVIYFPSEQQVIGDWDSVINTFIRLNMRPDILFFENDMQRKRIVNAQINTPSDIPNLIMEMESSSSSKVQEDTDQKIDPDLSVKHDDDAHEAMKTEEKQNATRASALDTILKSLWKISVFRKELASIFTEDELVSELRDFILNNLPLTHPMESNGVYDFLVTILDLIPRWNTGYDDEKSLKTMFELYETPKKMCNRCKLDTEYPPELAYGLILIANSLREFKANSFLSFYYHYAFEDLTFESILKVIRTTFMLPCDKEGCGKRNYVERVINTLPSVFTIALEWENNETEEEISATTSVLASEFDISEIYKYEGDSIFTKYRLVSMVCLCGDQYDCMAYENNRWIRYFALNKEVIGDWNSVLSSFLKLKIRPEILFFQNVTGQTMGKNQIVFGSLV</sequence>
<keyword evidence="6" id="KW-1185">Reference proteome</keyword>
<dbReference type="Gene3D" id="3.90.70.10">
    <property type="entry name" value="Cysteine proteinases"/>
    <property type="match status" value="2"/>
</dbReference>
<keyword evidence="2" id="KW-0378">Hydrolase</keyword>
<evidence type="ECO:0000313" key="6">
    <source>
        <dbReference type="Proteomes" id="UP000824890"/>
    </source>
</evidence>
<accession>A0ABQ8EBE3</accession>
<dbReference type="InterPro" id="IPR001394">
    <property type="entry name" value="Peptidase_C19_UCH"/>
</dbReference>
<keyword evidence="1" id="KW-0833">Ubl conjugation pathway</keyword>
<dbReference type="PANTHER" id="PTHR22975">
    <property type="entry name" value="UBIQUITIN SPECIFIC PROTEINASE"/>
    <property type="match status" value="1"/>
</dbReference>
<name>A0ABQ8EBE3_BRANA</name>